<accession>A0AA38K264</accession>
<protein>
    <submittedName>
        <fullName evidence="2">Uncharacterized protein</fullName>
    </submittedName>
</protein>
<dbReference type="Proteomes" id="UP001176059">
    <property type="component" value="Unassembled WGS sequence"/>
</dbReference>
<proteinExistence type="predicted"/>
<evidence type="ECO:0000256" key="1">
    <source>
        <dbReference type="SAM" id="SignalP"/>
    </source>
</evidence>
<dbReference type="EMBL" id="JANVFO010000002">
    <property type="protein sequence ID" value="KAJ3737423.1"/>
    <property type="molecule type" value="Genomic_DNA"/>
</dbReference>
<sequence length="152" mass="17330">MVDCSMLTCSSLLLFSKTGLICGARGSFVFPQILGSYIYMPRFAAYNVLENIETLRFPLLTRRTFPCLLVSVIDPYRRHLQTDLWHLQPFTIKLSSHILRVSTPNHQQDGSGLILHSQSNCPPLSCISNPKRYGIEDRVMLFTSRVDGIYMM</sequence>
<reference evidence="2" key="2">
    <citation type="journal article" date="2023" name="Proc. Natl. Acad. Sci. U.S.A.">
        <title>A global phylogenomic analysis of the shiitake genus Lentinula.</title>
        <authorList>
            <person name="Sierra-Patev S."/>
            <person name="Min B."/>
            <person name="Naranjo-Ortiz M."/>
            <person name="Looney B."/>
            <person name="Konkel Z."/>
            <person name="Slot J.C."/>
            <person name="Sakamoto Y."/>
            <person name="Steenwyk J.L."/>
            <person name="Rokas A."/>
            <person name="Carro J."/>
            <person name="Camarero S."/>
            <person name="Ferreira P."/>
            <person name="Molpeceres G."/>
            <person name="Ruiz-Duenas F.J."/>
            <person name="Serrano A."/>
            <person name="Henrissat B."/>
            <person name="Drula E."/>
            <person name="Hughes K.W."/>
            <person name="Mata J.L."/>
            <person name="Ishikawa N.K."/>
            <person name="Vargas-Isla R."/>
            <person name="Ushijima S."/>
            <person name="Smith C.A."/>
            <person name="Donoghue J."/>
            <person name="Ahrendt S."/>
            <person name="Andreopoulos W."/>
            <person name="He G."/>
            <person name="LaButti K."/>
            <person name="Lipzen A."/>
            <person name="Ng V."/>
            <person name="Riley R."/>
            <person name="Sandor L."/>
            <person name="Barry K."/>
            <person name="Martinez A.T."/>
            <person name="Xiao Y."/>
            <person name="Gibbons J.G."/>
            <person name="Terashima K."/>
            <person name="Grigoriev I.V."/>
            <person name="Hibbett D."/>
        </authorList>
    </citation>
    <scope>NUCLEOTIDE SEQUENCE</scope>
    <source>
        <strain evidence="2">ET3784</strain>
    </source>
</reference>
<evidence type="ECO:0000313" key="2">
    <source>
        <dbReference type="EMBL" id="KAJ3737423.1"/>
    </source>
</evidence>
<organism evidence="2 3">
    <name type="scientific">Lentinula guzmanii</name>
    <dbReference type="NCBI Taxonomy" id="2804957"/>
    <lineage>
        <taxon>Eukaryota</taxon>
        <taxon>Fungi</taxon>
        <taxon>Dikarya</taxon>
        <taxon>Basidiomycota</taxon>
        <taxon>Agaricomycotina</taxon>
        <taxon>Agaricomycetes</taxon>
        <taxon>Agaricomycetidae</taxon>
        <taxon>Agaricales</taxon>
        <taxon>Marasmiineae</taxon>
        <taxon>Omphalotaceae</taxon>
        <taxon>Lentinula</taxon>
    </lineage>
</organism>
<gene>
    <name evidence="2" type="ORF">DFJ43DRAFT_262144</name>
</gene>
<name>A0AA38K264_9AGAR</name>
<feature type="signal peptide" evidence="1">
    <location>
        <begin position="1"/>
        <end position="23"/>
    </location>
</feature>
<reference evidence="2" key="1">
    <citation type="submission" date="2022-08" db="EMBL/GenBank/DDBJ databases">
        <authorList>
            <consortium name="DOE Joint Genome Institute"/>
            <person name="Min B."/>
            <person name="Sierra-Patev S."/>
            <person name="Naranjo-Ortiz M."/>
            <person name="Looney B."/>
            <person name="Konkel Z."/>
            <person name="Slot J.C."/>
            <person name="Sakamoto Y."/>
            <person name="Steenwyk J.L."/>
            <person name="Rokas A."/>
            <person name="Carro J."/>
            <person name="Camarero S."/>
            <person name="Ferreira P."/>
            <person name="Molpeceres G."/>
            <person name="Ruiz-duenas F.J."/>
            <person name="Serrano A."/>
            <person name="Henrissat B."/>
            <person name="Drula E."/>
            <person name="Hughes K.W."/>
            <person name="Mata J.L."/>
            <person name="Ishikawa N.K."/>
            <person name="Vargas-Isla R."/>
            <person name="Ushijima S."/>
            <person name="Smith C.A."/>
            <person name="Ahrendt S."/>
            <person name="Andreopoulos W."/>
            <person name="He G."/>
            <person name="LaButti K."/>
            <person name="Lipzen A."/>
            <person name="Ng V."/>
            <person name="Riley R."/>
            <person name="Sandor L."/>
            <person name="Barry K."/>
            <person name="Martinez A.T."/>
            <person name="Xiao Y."/>
            <person name="Gibbons J.G."/>
            <person name="Terashima K."/>
            <person name="Hibbett D.S."/>
            <person name="Grigoriev I.V."/>
        </authorList>
    </citation>
    <scope>NUCLEOTIDE SEQUENCE</scope>
    <source>
        <strain evidence="2">ET3784</strain>
    </source>
</reference>
<feature type="chain" id="PRO_5041393614" evidence="1">
    <location>
        <begin position="24"/>
        <end position="152"/>
    </location>
</feature>
<comment type="caution">
    <text evidence="2">The sequence shown here is derived from an EMBL/GenBank/DDBJ whole genome shotgun (WGS) entry which is preliminary data.</text>
</comment>
<dbReference type="AlphaFoldDB" id="A0AA38K264"/>
<keyword evidence="1" id="KW-0732">Signal</keyword>
<keyword evidence="3" id="KW-1185">Reference proteome</keyword>
<evidence type="ECO:0000313" key="3">
    <source>
        <dbReference type="Proteomes" id="UP001176059"/>
    </source>
</evidence>